<evidence type="ECO:0000313" key="2">
    <source>
        <dbReference type="EMBL" id="KAF2128012.1"/>
    </source>
</evidence>
<organism evidence="2 3">
    <name type="scientific">Dothidotthia symphoricarpi CBS 119687</name>
    <dbReference type="NCBI Taxonomy" id="1392245"/>
    <lineage>
        <taxon>Eukaryota</taxon>
        <taxon>Fungi</taxon>
        <taxon>Dikarya</taxon>
        <taxon>Ascomycota</taxon>
        <taxon>Pezizomycotina</taxon>
        <taxon>Dothideomycetes</taxon>
        <taxon>Pleosporomycetidae</taxon>
        <taxon>Pleosporales</taxon>
        <taxon>Dothidotthiaceae</taxon>
        <taxon>Dothidotthia</taxon>
    </lineage>
</organism>
<name>A0A6A6A7Q4_9PLEO</name>
<dbReference type="GO" id="GO:0006310">
    <property type="term" value="P:DNA recombination"/>
    <property type="evidence" value="ECO:0007669"/>
    <property type="project" value="TreeGrafter"/>
</dbReference>
<feature type="region of interest" description="Disordered" evidence="1">
    <location>
        <begin position="1"/>
        <end position="118"/>
    </location>
</feature>
<feature type="compositionally biased region" description="Basic and acidic residues" evidence="1">
    <location>
        <begin position="190"/>
        <end position="233"/>
    </location>
</feature>
<gene>
    <name evidence="2" type="ORF">P153DRAFT_432426</name>
</gene>
<feature type="compositionally biased region" description="Polar residues" evidence="1">
    <location>
        <begin position="93"/>
        <end position="104"/>
    </location>
</feature>
<dbReference type="EMBL" id="ML977509">
    <property type="protein sequence ID" value="KAF2128012.1"/>
    <property type="molecule type" value="Genomic_DNA"/>
</dbReference>
<dbReference type="PANTHER" id="PTHR28527:SF1">
    <property type="entry name" value="SWI5-DEPENDENT RECOMBINATION DNA REPAIR PROTEIN 1"/>
    <property type="match status" value="1"/>
</dbReference>
<dbReference type="OrthoDB" id="27934at2759"/>
<evidence type="ECO:0000313" key="3">
    <source>
        <dbReference type="Proteomes" id="UP000799771"/>
    </source>
</evidence>
<dbReference type="PANTHER" id="PTHR28527">
    <property type="entry name" value="MATING-TYPE SWITCHING PROTEIN SWI2-RELATED"/>
    <property type="match status" value="1"/>
</dbReference>
<reference evidence="2" key="1">
    <citation type="journal article" date="2020" name="Stud. Mycol.">
        <title>101 Dothideomycetes genomes: a test case for predicting lifestyles and emergence of pathogens.</title>
        <authorList>
            <person name="Haridas S."/>
            <person name="Albert R."/>
            <person name="Binder M."/>
            <person name="Bloem J."/>
            <person name="Labutti K."/>
            <person name="Salamov A."/>
            <person name="Andreopoulos B."/>
            <person name="Baker S."/>
            <person name="Barry K."/>
            <person name="Bills G."/>
            <person name="Bluhm B."/>
            <person name="Cannon C."/>
            <person name="Castanera R."/>
            <person name="Culley D."/>
            <person name="Daum C."/>
            <person name="Ezra D."/>
            <person name="Gonzalez J."/>
            <person name="Henrissat B."/>
            <person name="Kuo A."/>
            <person name="Liang C."/>
            <person name="Lipzen A."/>
            <person name="Lutzoni F."/>
            <person name="Magnuson J."/>
            <person name="Mondo S."/>
            <person name="Nolan M."/>
            <person name="Ohm R."/>
            <person name="Pangilinan J."/>
            <person name="Park H.-J."/>
            <person name="Ramirez L."/>
            <person name="Alfaro M."/>
            <person name="Sun H."/>
            <person name="Tritt A."/>
            <person name="Yoshinaga Y."/>
            <person name="Zwiers L.-H."/>
            <person name="Turgeon B."/>
            <person name="Goodwin S."/>
            <person name="Spatafora J."/>
            <person name="Crous P."/>
            <person name="Grigoriev I."/>
        </authorList>
    </citation>
    <scope>NUCLEOTIDE SEQUENCE</scope>
    <source>
        <strain evidence="2">CBS 119687</strain>
    </source>
</reference>
<dbReference type="Gene3D" id="6.10.140.1020">
    <property type="match status" value="1"/>
</dbReference>
<evidence type="ECO:0008006" key="4">
    <source>
        <dbReference type="Google" id="ProtNLM"/>
    </source>
</evidence>
<sequence length="294" mass="33117">MSTPYAKRRRLNEATKTLHKPFKSPFKTPSKSVTSSDPPSSDPSDLVIPDPAYVFPVLNTARSNDVQPLPTPARPEESPATPAPPTARTSRSLVSRSITSTPSRSLPKKTPSKPSLTREIVQLRSDIQILSQAERLATSTEDDNLIVLIDKWRTASRAAAEELFGSTRDRVNRMGGVGAWKEREKEAQERTQKWDQEERQAQVEAERERLEEAKEKGEVVDEAYDKYADMTEDKVEEEEEKYKVADDDVSQDSLGDWSRDANGKQSFTMDMMLKTLNIDLGLIGYSKEAQRWDG</sequence>
<keyword evidence="3" id="KW-1185">Reference proteome</keyword>
<protein>
    <recommendedName>
        <fullName evidence="4">Swi5-domain-containing protein</fullName>
    </recommendedName>
</protein>
<feature type="compositionally biased region" description="Basic residues" evidence="1">
    <location>
        <begin position="1"/>
        <end position="10"/>
    </location>
</feature>
<dbReference type="RefSeq" id="XP_033522401.1">
    <property type="nucleotide sequence ID" value="XM_033672970.1"/>
</dbReference>
<evidence type="ECO:0000256" key="1">
    <source>
        <dbReference type="SAM" id="MobiDB-lite"/>
    </source>
</evidence>
<proteinExistence type="predicted"/>
<dbReference type="Proteomes" id="UP000799771">
    <property type="component" value="Unassembled WGS sequence"/>
</dbReference>
<dbReference type="GeneID" id="54413402"/>
<feature type="compositionally biased region" description="Low complexity" evidence="1">
    <location>
        <begin position="23"/>
        <end position="51"/>
    </location>
</feature>
<accession>A0A6A6A7Q4</accession>
<feature type="region of interest" description="Disordered" evidence="1">
    <location>
        <begin position="190"/>
        <end position="263"/>
    </location>
</feature>
<dbReference type="AlphaFoldDB" id="A0A6A6A7Q4"/>